<reference evidence="1" key="2">
    <citation type="submission" date="2020-09" db="EMBL/GenBank/DDBJ databases">
        <authorList>
            <person name="Sun Q."/>
            <person name="Kim S."/>
        </authorList>
    </citation>
    <scope>NUCLEOTIDE SEQUENCE</scope>
    <source>
        <strain evidence="1">KCTC 23224</strain>
    </source>
</reference>
<dbReference type="EMBL" id="BMYF01000025">
    <property type="protein sequence ID" value="GHB50072.1"/>
    <property type="molecule type" value="Genomic_DNA"/>
</dbReference>
<gene>
    <name evidence="1" type="ORF">GCM10008106_33600</name>
</gene>
<dbReference type="AlphaFoldDB" id="A0A8J3G785"/>
<evidence type="ECO:0000313" key="1">
    <source>
        <dbReference type="EMBL" id="GHB50072.1"/>
    </source>
</evidence>
<dbReference type="InterPro" id="IPR024213">
    <property type="entry name" value="DUF3822"/>
</dbReference>
<accession>A0A8J3G785</accession>
<name>A0A8J3G785_9BACT</name>
<dbReference type="Pfam" id="PF12864">
    <property type="entry name" value="DUF3822"/>
    <property type="match status" value="1"/>
</dbReference>
<dbReference type="Gene3D" id="3.30.420.260">
    <property type="match status" value="1"/>
</dbReference>
<reference evidence="1" key="1">
    <citation type="journal article" date="2014" name="Int. J. Syst. Evol. Microbiol.">
        <title>Complete genome sequence of Corynebacterium casei LMG S-19264T (=DSM 44701T), isolated from a smear-ripened cheese.</title>
        <authorList>
            <consortium name="US DOE Joint Genome Institute (JGI-PGF)"/>
            <person name="Walter F."/>
            <person name="Albersmeier A."/>
            <person name="Kalinowski J."/>
            <person name="Ruckert C."/>
        </authorList>
    </citation>
    <scope>NUCLEOTIDE SEQUENCE</scope>
    <source>
        <strain evidence="1">KCTC 23224</strain>
    </source>
</reference>
<keyword evidence="2" id="KW-1185">Reference proteome</keyword>
<organism evidence="1 2">
    <name type="scientific">Mongoliitalea lutea</name>
    <dbReference type="NCBI Taxonomy" id="849756"/>
    <lineage>
        <taxon>Bacteria</taxon>
        <taxon>Pseudomonadati</taxon>
        <taxon>Bacteroidota</taxon>
        <taxon>Cytophagia</taxon>
        <taxon>Cytophagales</taxon>
        <taxon>Cyclobacteriaceae</taxon>
        <taxon>Mongoliitalea</taxon>
    </lineage>
</organism>
<proteinExistence type="predicted"/>
<protein>
    <recommendedName>
        <fullName evidence="3">DUF3822 domain-containing protein</fullName>
    </recommendedName>
</protein>
<evidence type="ECO:0008006" key="3">
    <source>
        <dbReference type="Google" id="ProtNLM"/>
    </source>
</evidence>
<comment type="caution">
    <text evidence="1">The sequence shown here is derived from an EMBL/GenBank/DDBJ whole genome shotgun (WGS) entry which is preliminary data.</text>
</comment>
<dbReference type="Proteomes" id="UP000642809">
    <property type="component" value="Unassembled WGS sequence"/>
</dbReference>
<evidence type="ECO:0000313" key="2">
    <source>
        <dbReference type="Proteomes" id="UP000642809"/>
    </source>
</evidence>
<sequence length="275" mass="31493">MHTIIQNTSGKSLSDKFDAHDVSSLSLVLFNHLYILFLKDKNKQILGVQWEIKKNLQAAVKAVSSIPVFSKDLTLDVFYHGENLALIPGVIHEPNFNKALLYVGNTPEKDLVQYNTSLESNNLQLLGELPKDIVDQLSAGKQEVNFHHAAASFLSLALKEKFNMLSQEIWVSLQTNFLYLAAFKNQELVVFNRFEATNEEMILKYIYGIANKLDFDPKLFRLTIFESEFNKLPQAWGEAYFKNIKRSQPISNQIYHLGAEDFKHTGLFEASWLFN</sequence>